<dbReference type="InterPro" id="IPR033655">
    <property type="entry name" value="TGS_RelA/SpoT"/>
</dbReference>
<dbReference type="NCBIfam" id="NF008124">
    <property type="entry name" value="PRK10872.1"/>
    <property type="match status" value="1"/>
</dbReference>
<dbReference type="NCBIfam" id="TIGR00691">
    <property type="entry name" value="spoT_relA"/>
    <property type="match status" value="1"/>
</dbReference>
<evidence type="ECO:0000259" key="3">
    <source>
        <dbReference type="PROSITE" id="PS51671"/>
    </source>
</evidence>
<dbReference type="PANTHER" id="PTHR21262:SF31">
    <property type="entry name" value="GTP PYROPHOSPHOKINASE"/>
    <property type="match status" value="1"/>
</dbReference>
<dbReference type="InterPro" id="IPR007685">
    <property type="entry name" value="RelA_SpoT"/>
</dbReference>
<evidence type="ECO:0000313" key="6">
    <source>
        <dbReference type="Proteomes" id="UP000753376"/>
    </source>
</evidence>
<dbReference type="InterPro" id="IPR045600">
    <property type="entry name" value="RelA/SpoT_AH_RIS"/>
</dbReference>
<evidence type="ECO:0000256" key="2">
    <source>
        <dbReference type="RuleBase" id="RU003847"/>
    </source>
</evidence>
<sequence length="746" mass="84317">MVKVREDYAVNGDGQIDIEGWVQQIASQTHLDDVDQFRRACEKAAEIDLQAFREDRLWASGSSSFRTGIEMAQVLAELRLDQVSLVAAILYRAVREERVALEVIRKEFGDEVAMLINGVQQMAAISSIHHPLKGNVLGQSEGQLDNVRKMLVTMIDDVRVALIKLAERTCAIRGVKDAPEEKRMRVAREVFDIYAPLAHRLGIGHIKWELEDLSFRYLHETAYKKIAKLLDEKRLDREGYIRRVIAKLQSELKATGIEADLSGRAKHIYSIWRKMRIKGLDFSQIYDIRAVRILVPEVKDCYAVLGIVHTLWRHIPNEFDDYIANPKENGYQSLHTAVIGPDGKVMEVQIRTHSMHEDAELGVCAHWLYKGTDKSNKSSGYNAKINWLRQVLEWQEELGDISGLADHLKSDIVSDRIYVFTPEGHVVDLPQGATPVDFAYRVHTEIGHACRGARVNSRIVPLTYPLKTGEQVFVLTSKNNPAPSRDWLNPSLGYIQTSRARAKVTHWFKEQNRDRNVTDGRAIIEDEFRRLSLHDVDLSQLAVKVNYHNAEDMFAAVGAGDLRPAHVANVAQQMIEPKSEQLDLKLIAQRDKPYDTESDIHIVGVGKLKTQVAKCCKPLPGDAIGGYITVGRGVTVHRQDCLTFLNLQEFEPNRIIEVSWGGQQASVYPVDIEIEAYDRSGLLRDITQVLSVSKSDVLSLHTMTNRDDNTATMVVTVEISSLEQLARLLAQIRNLPNVIDVKRKRS</sequence>
<comment type="pathway">
    <text evidence="1">Purine metabolism.</text>
</comment>
<gene>
    <name evidence="5" type="primary">relA</name>
    <name evidence="5" type="ORF">KO508_17675</name>
</gene>
<keyword evidence="6" id="KW-1185">Reference proteome</keyword>
<reference evidence="5 6" key="1">
    <citation type="submission" date="2021-05" db="EMBL/GenBank/DDBJ databases">
        <title>Draft genomes of bacteria isolated from model marine particles.</title>
        <authorList>
            <person name="Datta M.S."/>
            <person name="Schwartzman J.A."/>
            <person name="Enke T.N."/>
            <person name="Saavedra J."/>
            <person name="Cermak N."/>
            <person name="Cordero O.X."/>
        </authorList>
    </citation>
    <scope>NUCLEOTIDE SEQUENCE [LARGE SCALE GENOMIC DNA]</scope>
    <source>
        <strain evidence="5 6">D2M19</strain>
    </source>
</reference>
<name>A0ABS6ACE8_9GAMM</name>
<evidence type="ECO:0000313" key="5">
    <source>
        <dbReference type="EMBL" id="MBU2875831.1"/>
    </source>
</evidence>
<dbReference type="Proteomes" id="UP000753376">
    <property type="component" value="Unassembled WGS sequence"/>
</dbReference>
<dbReference type="PANTHER" id="PTHR21262">
    <property type="entry name" value="GUANOSINE-3',5'-BIS DIPHOSPHATE 3'-PYROPHOSPHOHYDROLASE"/>
    <property type="match status" value="1"/>
</dbReference>
<dbReference type="PROSITE" id="PS51671">
    <property type="entry name" value="ACT"/>
    <property type="match status" value="1"/>
</dbReference>
<feature type="domain" description="TGS" evidence="4">
    <location>
        <begin position="415"/>
        <end position="476"/>
    </location>
</feature>
<dbReference type="Pfam" id="PF04607">
    <property type="entry name" value="RelA_SpoT"/>
    <property type="match status" value="1"/>
</dbReference>
<organism evidence="5 6">
    <name type="scientific">Marinobacter salexigens</name>
    <dbReference type="NCBI Taxonomy" id="1925763"/>
    <lineage>
        <taxon>Bacteria</taxon>
        <taxon>Pseudomonadati</taxon>
        <taxon>Pseudomonadota</taxon>
        <taxon>Gammaproteobacteria</taxon>
        <taxon>Pseudomonadales</taxon>
        <taxon>Marinobacteraceae</taxon>
        <taxon>Marinobacter</taxon>
    </lineage>
</organism>
<dbReference type="GO" id="GO:0008728">
    <property type="term" value="F:GTP diphosphokinase activity"/>
    <property type="evidence" value="ECO:0007669"/>
    <property type="project" value="UniProtKB-EC"/>
</dbReference>
<keyword evidence="5" id="KW-0808">Transferase</keyword>
<dbReference type="CDD" id="cd05399">
    <property type="entry name" value="NT_Rel-Spo_like"/>
    <property type="match status" value="1"/>
</dbReference>
<dbReference type="EMBL" id="JAHKPV010000021">
    <property type="protein sequence ID" value="MBU2875831.1"/>
    <property type="molecule type" value="Genomic_DNA"/>
</dbReference>
<accession>A0ABS6ACE8</accession>
<protein>
    <submittedName>
        <fullName evidence="5">GTP diphosphokinase</fullName>
        <ecNumber evidence="5">2.7.6.5</ecNumber>
    </submittedName>
</protein>
<dbReference type="InterPro" id="IPR002912">
    <property type="entry name" value="ACT_dom"/>
</dbReference>
<dbReference type="PROSITE" id="PS51880">
    <property type="entry name" value="TGS"/>
    <property type="match status" value="1"/>
</dbReference>
<dbReference type="EC" id="2.7.6.5" evidence="5"/>
<dbReference type="Pfam" id="PF13328">
    <property type="entry name" value="HD_4"/>
    <property type="match status" value="1"/>
</dbReference>
<dbReference type="SMART" id="SM00954">
    <property type="entry name" value="RelA_SpoT"/>
    <property type="match status" value="1"/>
</dbReference>
<dbReference type="InterPro" id="IPR004811">
    <property type="entry name" value="RelA/Spo_fam"/>
</dbReference>
<dbReference type="Pfam" id="PF13291">
    <property type="entry name" value="ACT_4"/>
    <property type="match status" value="1"/>
</dbReference>
<feature type="domain" description="ACT" evidence="3">
    <location>
        <begin position="671"/>
        <end position="746"/>
    </location>
</feature>
<dbReference type="Pfam" id="PF02824">
    <property type="entry name" value="TGS"/>
    <property type="match status" value="1"/>
</dbReference>
<dbReference type="Pfam" id="PF19296">
    <property type="entry name" value="RelA_AH_RIS"/>
    <property type="match status" value="1"/>
</dbReference>
<comment type="function">
    <text evidence="2">In eubacteria ppGpp (guanosine 3'-diphosphate 5'-diphosphate) is a mediator of the stringent response that coordinates a variety of cellular activities in response to changes in nutritional abundance.</text>
</comment>
<evidence type="ECO:0000256" key="1">
    <source>
        <dbReference type="ARBA" id="ARBA00025704"/>
    </source>
</evidence>
<proteinExistence type="inferred from homology"/>
<dbReference type="CDD" id="cd01668">
    <property type="entry name" value="TGS_RSH"/>
    <property type="match status" value="1"/>
</dbReference>
<comment type="similarity">
    <text evidence="2">Belongs to the relA/spoT family.</text>
</comment>
<dbReference type="RefSeq" id="WP_216009581.1">
    <property type="nucleotide sequence ID" value="NZ_JAHKPV010000021.1"/>
</dbReference>
<comment type="caution">
    <text evidence="5">The sequence shown here is derived from an EMBL/GenBank/DDBJ whole genome shotgun (WGS) entry which is preliminary data.</text>
</comment>
<dbReference type="InterPro" id="IPR004095">
    <property type="entry name" value="TGS"/>
</dbReference>
<dbReference type="CDD" id="cd04876">
    <property type="entry name" value="ACT_RelA-SpoT"/>
    <property type="match status" value="1"/>
</dbReference>
<evidence type="ECO:0000259" key="4">
    <source>
        <dbReference type="PROSITE" id="PS51880"/>
    </source>
</evidence>